<dbReference type="Gene3D" id="1.10.10.10">
    <property type="entry name" value="Winged helix-like DNA-binding domain superfamily/Winged helix DNA-binding domain"/>
    <property type="match status" value="1"/>
</dbReference>
<name>A0A9W6FH82_9FIRM</name>
<dbReference type="GO" id="GO:0003677">
    <property type="term" value="F:DNA binding"/>
    <property type="evidence" value="ECO:0007669"/>
    <property type="project" value="UniProtKB-KW"/>
</dbReference>
<proteinExistence type="predicted"/>
<keyword evidence="1" id="KW-0805">Transcription regulation</keyword>
<dbReference type="Pfam" id="PF12728">
    <property type="entry name" value="HTH_17"/>
    <property type="match status" value="1"/>
</dbReference>
<protein>
    <recommendedName>
        <fullName evidence="4">HTH luxR-type domain-containing protein</fullName>
    </recommendedName>
</protein>
<dbReference type="EMBL" id="BSCH01000040">
    <property type="protein sequence ID" value="GLG92134.1"/>
    <property type="molecule type" value="Genomic_DNA"/>
</dbReference>
<feature type="domain" description="HTH luxR-type" evidence="4">
    <location>
        <begin position="337"/>
        <end position="400"/>
    </location>
</feature>
<sequence>MEYITVREAAEKWRISERLVQKYCAEGRVKGADKFGRSWKIPKNAVKPEKTPKQFDATAKNLKESSFVILSDLMPLMNASFKPGECKIYIENMEDGPRKEIALAEYYYFTGKSEKAVKIAELYLDSTDLALKLSACLICAYANLTIGRIHKARYSLAEVKKIFTSTEPDIPPIFRAGEAFIAFTAAVLLHLPLPKEIPPIREFLSILPPGLQVFALYVQAHYTYLKEEYEKSIGIIETALALQEKIYPIPNIYLYLAAVMDYMSLKQPDKAREYLLAAWELASPDDLIEAFGEHHGLLGGMLEAVIKPNWPKDFKRIIDITYRFSEGWRKVHNPITGHEVADNLTTTEFAAAMLAARGWTNQEIGSHMNISVNTVKSYISTALQKLNIEHRKDLKKYMLQ</sequence>
<dbReference type="SMART" id="SM00421">
    <property type="entry name" value="HTH_LUXR"/>
    <property type="match status" value="1"/>
</dbReference>
<dbReference type="GO" id="GO:0006355">
    <property type="term" value="P:regulation of DNA-templated transcription"/>
    <property type="evidence" value="ECO:0007669"/>
    <property type="project" value="InterPro"/>
</dbReference>
<dbReference type="Proteomes" id="UP001145094">
    <property type="component" value="Unassembled WGS sequence"/>
</dbReference>
<dbReference type="PRINTS" id="PR00038">
    <property type="entry name" value="HTHLUXR"/>
</dbReference>
<reference evidence="5" key="2">
    <citation type="submission" date="2022-11" db="EMBL/GenBank/DDBJ databases">
        <title>Draft genome sequence of Sellimonas catena strain 18CBH55.</title>
        <authorList>
            <person name="Atsushi H."/>
            <person name="Moriya O."/>
            <person name="Mitsuo S."/>
        </authorList>
    </citation>
    <scope>NUCLEOTIDE SEQUENCE</scope>
    <source>
        <strain evidence="5">18CBH55</strain>
    </source>
</reference>
<accession>A0A9W6FH82</accession>
<dbReference type="Pfam" id="PF00196">
    <property type="entry name" value="GerE"/>
    <property type="match status" value="1"/>
</dbReference>
<dbReference type="SUPFAM" id="SSF46894">
    <property type="entry name" value="C-terminal effector domain of the bipartite response regulators"/>
    <property type="match status" value="1"/>
</dbReference>
<evidence type="ECO:0000259" key="4">
    <source>
        <dbReference type="PROSITE" id="PS50043"/>
    </source>
</evidence>
<dbReference type="InterPro" id="IPR041657">
    <property type="entry name" value="HTH_17"/>
</dbReference>
<reference evidence="5" key="3">
    <citation type="journal article" date="2023" name="Int. J. Syst. Evol. Microbiol.">
        <title>Sellimonas catena sp. nov., isolated from human faeces.</title>
        <authorList>
            <person name="Hisatomi A."/>
            <person name="Ohkuma M."/>
            <person name="Sakamoto M."/>
        </authorList>
    </citation>
    <scope>NUCLEOTIDE SEQUENCE</scope>
    <source>
        <strain evidence="5">18CBH55</strain>
    </source>
</reference>
<organism evidence="5 6">
    <name type="scientific">Sellimonas catena</name>
    <dbReference type="NCBI Taxonomy" id="2994035"/>
    <lineage>
        <taxon>Bacteria</taxon>
        <taxon>Bacillati</taxon>
        <taxon>Bacillota</taxon>
        <taxon>Clostridia</taxon>
        <taxon>Lachnospirales</taxon>
        <taxon>Lachnospiraceae</taxon>
        <taxon>Sellimonas</taxon>
    </lineage>
</organism>
<evidence type="ECO:0000256" key="3">
    <source>
        <dbReference type="ARBA" id="ARBA00023163"/>
    </source>
</evidence>
<keyword evidence="3" id="KW-0804">Transcription</keyword>
<dbReference type="CDD" id="cd06170">
    <property type="entry name" value="LuxR_C_like"/>
    <property type="match status" value="1"/>
</dbReference>
<dbReference type="Gene3D" id="1.25.40.10">
    <property type="entry name" value="Tetratricopeptide repeat domain"/>
    <property type="match status" value="1"/>
</dbReference>
<dbReference type="PANTHER" id="PTHR44688:SF16">
    <property type="entry name" value="DNA-BINDING TRANSCRIPTIONAL ACTIVATOR DEVR_DOSR"/>
    <property type="match status" value="1"/>
</dbReference>
<dbReference type="InterPro" id="IPR016032">
    <property type="entry name" value="Sig_transdc_resp-reg_C-effctor"/>
</dbReference>
<dbReference type="AlphaFoldDB" id="A0A9W6FH82"/>
<dbReference type="PROSITE" id="PS50043">
    <property type="entry name" value="HTH_LUXR_2"/>
    <property type="match status" value="1"/>
</dbReference>
<evidence type="ECO:0000256" key="1">
    <source>
        <dbReference type="ARBA" id="ARBA00023015"/>
    </source>
</evidence>
<evidence type="ECO:0000313" key="5">
    <source>
        <dbReference type="EMBL" id="GLG92134.1"/>
    </source>
</evidence>
<reference evidence="5" key="1">
    <citation type="submission" date="2022-11" db="EMBL/GenBank/DDBJ databases">
        <title>Draft genome sequence of Sellimonas catena strain 18CBH55.</title>
        <authorList>
            <person name="Hisatomi A."/>
            <person name="Ohkuma M."/>
            <person name="Sakamoto M."/>
        </authorList>
    </citation>
    <scope>NUCLEOTIDE SEQUENCE</scope>
    <source>
        <strain evidence="5">18CBH55</strain>
    </source>
</reference>
<dbReference type="InterPro" id="IPR000792">
    <property type="entry name" value="Tscrpt_reg_LuxR_C"/>
</dbReference>
<dbReference type="InterPro" id="IPR011990">
    <property type="entry name" value="TPR-like_helical_dom_sf"/>
</dbReference>
<dbReference type="InterPro" id="IPR036388">
    <property type="entry name" value="WH-like_DNA-bd_sf"/>
</dbReference>
<comment type="caution">
    <text evidence="5">The sequence shown here is derived from an EMBL/GenBank/DDBJ whole genome shotgun (WGS) entry which is preliminary data.</text>
</comment>
<dbReference type="RefSeq" id="WP_281846013.1">
    <property type="nucleotide sequence ID" value="NZ_BSCH01000040.1"/>
</dbReference>
<keyword evidence="2" id="KW-0238">DNA-binding</keyword>
<dbReference type="PANTHER" id="PTHR44688">
    <property type="entry name" value="DNA-BINDING TRANSCRIPTIONAL ACTIVATOR DEVR_DOSR"/>
    <property type="match status" value="1"/>
</dbReference>
<evidence type="ECO:0000313" key="6">
    <source>
        <dbReference type="Proteomes" id="UP001145094"/>
    </source>
</evidence>
<evidence type="ECO:0000256" key="2">
    <source>
        <dbReference type="ARBA" id="ARBA00023125"/>
    </source>
</evidence>
<gene>
    <name evidence="5" type="ORF">Selli2_35610</name>
</gene>